<evidence type="ECO:0000256" key="4">
    <source>
        <dbReference type="ARBA" id="ARBA00022946"/>
    </source>
</evidence>
<dbReference type="GO" id="GO:0022900">
    <property type="term" value="P:electron transport chain"/>
    <property type="evidence" value="ECO:0007669"/>
    <property type="project" value="InterPro"/>
</dbReference>
<dbReference type="EMBL" id="PHIG01000007">
    <property type="protein sequence ID" value="PJK31279.1"/>
    <property type="molecule type" value="Genomic_DNA"/>
</dbReference>
<dbReference type="AlphaFoldDB" id="A0A2M9G6D3"/>
<sequence>MSARIFKPTKTAMQSGRANTKNWRLEFRADTARHPDPLMGWTSLADTQSQVRLDFDTREEAVAYAEKHGIDAQVFEPRERKMKLRAYADNFAYNRVL</sequence>
<organism evidence="7 8">
    <name type="scientific">Minwuia thermotolerans</name>
    <dbReference type="NCBI Taxonomy" id="2056226"/>
    <lineage>
        <taxon>Bacteria</taxon>
        <taxon>Pseudomonadati</taxon>
        <taxon>Pseudomonadota</taxon>
        <taxon>Alphaproteobacteria</taxon>
        <taxon>Minwuiales</taxon>
        <taxon>Minwuiaceae</taxon>
        <taxon>Minwuia</taxon>
    </lineage>
</organism>
<comment type="caution">
    <text evidence="7">The sequence shown here is derived from an EMBL/GenBank/DDBJ whole genome shotgun (WGS) entry which is preliminary data.</text>
</comment>
<dbReference type="InterPro" id="IPR006885">
    <property type="entry name" value="NADH_UbQ_FeS_4_mit-like"/>
</dbReference>
<name>A0A2M9G6D3_9PROT</name>
<keyword evidence="4" id="KW-0809">Transit peptide</keyword>
<dbReference type="RefSeq" id="WP_109796277.1">
    <property type="nucleotide sequence ID" value="NZ_PHIG01000007.1"/>
</dbReference>
<keyword evidence="2" id="KW-0813">Transport</keyword>
<protein>
    <recommendedName>
        <fullName evidence="9">ETC complex I subunit</fullName>
    </recommendedName>
</protein>
<gene>
    <name evidence="7" type="ORF">CVT23_03215</name>
</gene>
<evidence type="ECO:0008006" key="9">
    <source>
        <dbReference type="Google" id="ProtNLM"/>
    </source>
</evidence>
<dbReference type="PANTHER" id="PTHR12219">
    <property type="entry name" value="NADH-UBIQUINONE OXIDOREDUCTASE"/>
    <property type="match status" value="1"/>
</dbReference>
<keyword evidence="8" id="KW-1185">Reference proteome</keyword>
<evidence type="ECO:0000256" key="1">
    <source>
        <dbReference type="ARBA" id="ARBA00004370"/>
    </source>
</evidence>
<dbReference type="Proteomes" id="UP000229498">
    <property type="component" value="Unassembled WGS sequence"/>
</dbReference>
<dbReference type="OrthoDB" id="9799572at2"/>
<accession>A0A2M9G6D3</accession>
<dbReference type="PANTHER" id="PTHR12219:SF8">
    <property type="entry name" value="NADH DEHYDROGENASE [UBIQUINONE] IRON-SULFUR PROTEIN 4, MITOCHONDRIAL"/>
    <property type="match status" value="1"/>
</dbReference>
<dbReference type="InterPro" id="IPR038532">
    <property type="entry name" value="NDUFS4-like_sf"/>
</dbReference>
<keyword evidence="3" id="KW-0679">Respiratory chain</keyword>
<dbReference type="Gene3D" id="3.30.160.190">
    <property type="entry name" value="atu1810 like domain"/>
    <property type="match status" value="1"/>
</dbReference>
<keyword evidence="5" id="KW-0249">Electron transport</keyword>
<evidence type="ECO:0000313" key="7">
    <source>
        <dbReference type="EMBL" id="PJK31279.1"/>
    </source>
</evidence>
<keyword evidence="6" id="KW-0472">Membrane</keyword>
<evidence type="ECO:0000256" key="2">
    <source>
        <dbReference type="ARBA" id="ARBA00022448"/>
    </source>
</evidence>
<evidence type="ECO:0000313" key="8">
    <source>
        <dbReference type="Proteomes" id="UP000229498"/>
    </source>
</evidence>
<reference evidence="7 8" key="1">
    <citation type="submission" date="2017-11" db="EMBL/GenBank/DDBJ databases">
        <title>Draft genome sequence of Rhizobiales bacterium SY3-13.</title>
        <authorList>
            <person name="Sun C."/>
        </authorList>
    </citation>
    <scope>NUCLEOTIDE SEQUENCE [LARGE SCALE GENOMIC DNA]</scope>
    <source>
        <strain evidence="7 8">SY3-13</strain>
    </source>
</reference>
<comment type="subcellular location">
    <subcellularLocation>
        <location evidence="1">Membrane</location>
    </subcellularLocation>
</comment>
<dbReference type="Pfam" id="PF04800">
    <property type="entry name" value="NDUS4"/>
    <property type="match status" value="1"/>
</dbReference>
<evidence type="ECO:0000256" key="6">
    <source>
        <dbReference type="ARBA" id="ARBA00023136"/>
    </source>
</evidence>
<evidence type="ECO:0000256" key="3">
    <source>
        <dbReference type="ARBA" id="ARBA00022660"/>
    </source>
</evidence>
<dbReference type="GO" id="GO:0016020">
    <property type="term" value="C:membrane"/>
    <property type="evidence" value="ECO:0007669"/>
    <property type="project" value="UniProtKB-SubCell"/>
</dbReference>
<proteinExistence type="predicted"/>
<evidence type="ECO:0000256" key="5">
    <source>
        <dbReference type="ARBA" id="ARBA00022982"/>
    </source>
</evidence>